<reference evidence="1 2" key="1">
    <citation type="submission" date="2019-02" db="EMBL/GenBank/DDBJ databases">
        <title>Genomic Encyclopedia of Archaeal and Bacterial Type Strains, Phase II (KMG-II): from individual species to whole genera.</title>
        <authorList>
            <person name="Goeker M."/>
        </authorList>
    </citation>
    <scope>NUCLEOTIDE SEQUENCE [LARGE SCALE GENOMIC DNA]</scope>
    <source>
        <strain evidence="1 2">DSM 18101</strain>
    </source>
</reference>
<gene>
    <name evidence="1" type="ORF">BDD14_6346</name>
</gene>
<keyword evidence="2" id="KW-1185">Reference proteome</keyword>
<evidence type="ECO:0008006" key="3">
    <source>
        <dbReference type="Google" id="ProtNLM"/>
    </source>
</evidence>
<dbReference type="EMBL" id="SHKW01000007">
    <property type="protein sequence ID" value="RZU29733.1"/>
    <property type="molecule type" value="Genomic_DNA"/>
</dbReference>
<sequence length="250" mass="27236">MDKTLRANKPKAGIRASGQGLKRSVASGKFMSSGAIPPKTERVSVGNATSWRKEIQMNVGMFATKEHAIFQARATRAVDHLLATLDSSVLVEAASAPTDTEVLLSALQQPSVLNSLLKQDPLAEAKLRGQRMRKELLEAEGGVLGPEEVGNLLGIQRQSVDKRRKAGTLLALELGNRFVFPAWQIEGNRTVPHLEEVLAALHNQDEWRKLSFFVNGNIRLDGKSPLEVMRAGEYEDVLKAARSLGEHGAA</sequence>
<name>A0A4Q7Y1F4_9BACT</name>
<dbReference type="Proteomes" id="UP000292958">
    <property type="component" value="Unassembled WGS sequence"/>
</dbReference>
<organism evidence="1 2">
    <name type="scientific">Edaphobacter modestus</name>
    <dbReference type="NCBI Taxonomy" id="388466"/>
    <lineage>
        <taxon>Bacteria</taxon>
        <taxon>Pseudomonadati</taxon>
        <taxon>Acidobacteriota</taxon>
        <taxon>Terriglobia</taxon>
        <taxon>Terriglobales</taxon>
        <taxon>Acidobacteriaceae</taxon>
        <taxon>Edaphobacter</taxon>
    </lineage>
</organism>
<protein>
    <recommendedName>
        <fullName evidence="3">Antitoxin Xre/MbcA/ParS-like toxin-binding domain-containing protein</fullName>
    </recommendedName>
</protein>
<dbReference type="AlphaFoldDB" id="A0A4Q7Y1F4"/>
<accession>A0A4Q7Y1F4</accession>
<proteinExistence type="predicted"/>
<evidence type="ECO:0000313" key="1">
    <source>
        <dbReference type="EMBL" id="RZU29733.1"/>
    </source>
</evidence>
<comment type="caution">
    <text evidence="1">The sequence shown here is derived from an EMBL/GenBank/DDBJ whole genome shotgun (WGS) entry which is preliminary data.</text>
</comment>
<evidence type="ECO:0000313" key="2">
    <source>
        <dbReference type="Proteomes" id="UP000292958"/>
    </source>
</evidence>